<dbReference type="Pfam" id="PF02565">
    <property type="entry name" value="RecO_C"/>
    <property type="match status" value="1"/>
</dbReference>
<dbReference type="Gene3D" id="1.20.1440.120">
    <property type="entry name" value="Recombination protein O, C-terminal domain"/>
    <property type="match status" value="1"/>
</dbReference>
<keyword evidence="10" id="KW-1185">Reference proteome</keyword>
<sequence>MVETRLSTFHGIVMYQREHKERDLLVKILTREFGKKMFFVKNGKSKKNRLTAELQPLMQATYEGTINYSGLSFIDDVKATRLARIFMNDIELNAYGTYILGLIDSAFVDNKNLVKWFDLAQLGLEKLEQGFEPQGIANYFELALLPSFGLEMTWNKCVICGRSDLPLDFSDQYSGVLCQNHFKADEQRWHIDPRAMLILSKLSQTPLNQLGSLKLKAETKQEMARLMNHIYDDQVGVHLKSKSFIQQLENWQGRLQTRQVPPLEK</sequence>
<dbReference type="Gene3D" id="2.40.50.140">
    <property type="entry name" value="Nucleic acid-binding proteins"/>
    <property type="match status" value="1"/>
</dbReference>
<dbReference type="InterPro" id="IPR012340">
    <property type="entry name" value="NA-bd_OB-fold"/>
</dbReference>
<evidence type="ECO:0000256" key="1">
    <source>
        <dbReference type="ARBA" id="ARBA00007452"/>
    </source>
</evidence>
<reference evidence="9 10" key="1">
    <citation type="submission" date="2019-08" db="EMBL/GenBank/DDBJ databases">
        <authorList>
            <person name="Chang H.C."/>
            <person name="Mun S.Y."/>
        </authorList>
    </citation>
    <scope>NUCLEOTIDE SEQUENCE [LARGE SCALE GENOMIC DNA]</scope>
    <source>
        <strain evidence="9 10">SK</strain>
    </source>
</reference>
<dbReference type="SUPFAM" id="SSF50249">
    <property type="entry name" value="Nucleic acid-binding proteins"/>
    <property type="match status" value="1"/>
</dbReference>
<dbReference type="GO" id="GO:0006302">
    <property type="term" value="P:double-strand break repair"/>
    <property type="evidence" value="ECO:0007669"/>
    <property type="project" value="TreeGrafter"/>
</dbReference>
<dbReference type="GO" id="GO:0006310">
    <property type="term" value="P:DNA recombination"/>
    <property type="evidence" value="ECO:0007669"/>
    <property type="project" value="UniProtKB-UniRule"/>
</dbReference>
<keyword evidence="4 7" id="KW-0233">DNA recombination</keyword>
<evidence type="ECO:0000256" key="6">
    <source>
        <dbReference type="ARBA" id="ARBA00033409"/>
    </source>
</evidence>
<evidence type="ECO:0000259" key="8">
    <source>
        <dbReference type="Pfam" id="PF11967"/>
    </source>
</evidence>
<dbReference type="HAMAP" id="MF_00201">
    <property type="entry name" value="RecO"/>
    <property type="match status" value="1"/>
</dbReference>
<proteinExistence type="inferred from homology"/>
<dbReference type="Pfam" id="PF11967">
    <property type="entry name" value="RecO_N"/>
    <property type="match status" value="1"/>
</dbReference>
<organism evidence="9 10">
    <name type="scientific">Weissella koreensis</name>
    <dbReference type="NCBI Taxonomy" id="165096"/>
    <lineage>
        <taxon>Bacteria</taxon>
        <taxon>Bacillati</taxon>
        <taxon>Bacillota</taxon>
        <taxon>Bacilli</taxon>
        <taxon>Lactobacillales</taxon>
        <taxon>Lactobacillaceae</taxon>
        <taxon>Weissella</taxon>
    </lineage>
</organism>
<evidence type="ECO:0000313" key="10">
    <source>
        <dbReference type="Proteomes" id="UP000516446"/>
    </source>
</evidence>
<dbReference type="PANTHER" id="PTHR33991:SF1">
    <property type="entry name" value="DNA REPAIR PROTEIN RECO"/>
    <property type="match status" value="1"/>
</dbReference>
<evidence type="ECO:0000256" key="5">
    <source>
        <dbReference type="ARBA" id="ARBA00023204"/>
    </source>
</evidence>
<dbReference type="NCBIfam" id="TIGR00613">
    <property type="entry name" value="reco"/>
    <property type="match status" value="1"/>
</dbReference>
<dbReference type="AlphaFoldDB" id="A0A7H1MN06"/>
<name>A0A7H1MN06_9LACO</name>
<evidence type="ECO:0000256" key="3">
    <source>
        <dbReference type="ARBA" id="ARBA00022763"/>
    </source>
</evidence>
<dbReference type="GO" id="GO:0043590">
    <property type="term" value="C:bacterial nucleoid"/>
    <property type="evidence" value="ECO:0007669"/>
    <property type="project" value="TreeGrafter"/>
</dbReference>
<dbReference type="InterPro" id="IPR003717">
    <property type="entry name" value="RecO"/>
</dbReference>
<evidence type="ECO:0000256" key="4">
    <source>
        <dbReference type="ARBA" id="ARBA00023172"/>
    </source>
</evidence>
<dbReference type="EMBL" id="CP043431">
    <property type="protein sequence ID" value="QNT64842.1"/>
    <property type="molecule type" value="Genomic_DNA"/>
</dbReference>
<protein>
    <recommendedName>
        <fullName evidence="2 7">DNA repair protein RecO</fullName>
    </recommendedName>
    <alternativeName>
        <fullName evidence="6 7">Recombination protein O</fullName>
    </alternativeName>
</protein>
<evidence type="ECO:0000313" key="9">
    <source>
        <dbReference type="EMBL" id="QNT64842.1"/>
    </source>
</evidence>
<comment type="similarity">
    <text evidence="1 7">Belongs to the RecO family.</text>
</comment>
<keyword evidence="3 7" id="KW-0227">DNA damage</keyword>
<accession>A0A7H1MN06</accession>
<dbReference type="InterPro" id="IPR037278">
    <property type="entry name" value="ARFGAP/RecO"/>
</dbReference>
<evidence type="ECO:0000256" key="7">
    <source>
        <dbReference type="HAMAP-Rule" id="MF_00201"/>
    </source>
</evidence>
<feature type="domain" description="DNA replication/recombination mediator RecO N-terminal" evidence="8">
    <location>
        <begin position="8"/>
        <end position="80"/>
    </location>
</feature>
<keyword evidence="5 7" id="KW-0234">DNA repair</keyword>
<evidence type="ECO:0000256" key="2">
    <source>
        <dbReference type="ARBA" id="ARBA00021310"/>
    </source>
</evidence>
<dbReference type="RefSeq" id="WP_104914660.1">
    <property type="nucleotide sequence ID" value="NZ_CP026847.1"/>
</dbReference>
<dbReference type="InterPro" id="IPR022572">
    <property type="entry name" value="DNA_rep/recomb_RecO_N"/>
</dbReference>
<dbReference type="SUPFAM" id="SSF57863">
    <property type="entry name" value="ArfGap/RecO-like zinc finger"/>
    <property type="match status" value="1"/>
</dbReference>
<comment type="function">
    <text evidence="7">Involved in DNA repair and RecF pathway recombination.</text>
</comment>
<dbReference type="PANTHER" id="PTHR33991">
    <property type="entry name" value="DNA REPAIR PROTEIN RECO"/>
    <property type="match status" value="1"/>
</dbReference>
<dbReference type="Proteomes" id="UP000516446">
    <property type="component" value="Chromosome"/>
</dbReference>
<dbReference type="InterPro" id="IPR042242">
    <property type="entry name" value="RecO_C"/>
</dbReference>
<gene>
    <name evidence="7 9" type="primary">recO</name>
    <name evidence="9" type="ORF">FY536_06125</name>
</gene>